<organism evidence="1 2">
    <name type="scientific">Arenimonas soli</name>
    <dbReference type="NCBI Taxonomy" id="2269504"/>
    <lineage>
        <taxon>Bacteria</taxon>
        <taxon>Pseudomonadati</taxon>
        <taxon>Pseudomonadota</taxon>
        <taxon>Gammaproteobacteria</taxon>
        <taxon>Lysobacterales</taxon>
        <taxon>Lysobacteraceae</taxon>
        <taxon>Arenimonas</taxon>
    </lineage>
</organism>
<comment type="caution">
    <text evidence="1">The sequence shown here is derived from an EMBL/GenBank/DDBJ whole genome shotgun (WGS) entry which is preliminary data.</text>
</comment>
<protein>
    <submittedName>
        <fullName evidence="1">Uncharacterized protein</fullName>
    </submittedName>
</protein>
<keyword evidence="2" id="KW-1185">Reference proteome</keyword>
<proteinExistence type="predicted"/>
<dbReference type="Proteomes" id="UP000623419">
    <property type="component" value="Unassembled WGS sequence"/>
</dbReference>
<accession>A0ABQ1HJJ4</accession>
<dbReference type="RefSeq" id="WP_188663487.1">
    <property type="nucleotide sequence ID" value="NZ_BMKC01000002.1"/>
</dbReference>
<evidence type="ECO:0000313" key="1">
    <source>
        <dbReference type="EMBL" id="GGA80652.1"/>
    </source>
</evidence>
<dbReference type="EMBL" id="BMKC01000002">
    <property type="protein sequence ID" value="GGA80652.1"/>
    <property type="molecule type" value="Genomic_DNA"/>
</dbReference>
<reference evidence="2" key="1">
    <citation type="journal article" date="2019" name="Int. J. Syst. Evol. Microbiol.">
        <title>The Global Catalogue of Microorganisms (GCM) 10K type strain sequencing project: providing services to taxonomists for standard genome sequencing and annotation.</title>
        <authorList>
            <consortium name="The Broad Institute Genomics Platform"/>
            <consortium name="The Broad Institute Genome Sequencing Center for Infectious Disease"/>
            <person name="Wu L."/>
            <person name="Ma J."/>
        </authorList>
    </citation>
    <scope>NUCLEOTIDE SEQUENCE [LARGE SCALE GENOMIC DNA]</scope>
    <source>
        <strain evidence="2">CGMCC 1.15905</strain>
    </source>
</reference>
<name>A0ABQ1HJJ4_9GAMM</name>
<evidence type="ECO:0000313" key="2">
    <source>
        <dbReference type="Proteomes" id="UP000623419"/>
    </source>
</evidence>
<sequence length="151" mass="16264">MTAGLRKKRKFKSPRALVFLLLVSGVVGGCGALRSSADDGAKPGYECIDGTSPLAGARVVVEGTYFTDRQTYTFIEQDCGDGRKVGVGFPVLDKLNADVFSGMRERVRAHCEGKVLCPVQARIRIAGVLEPGGAYPVMLRPEQVLSFDIIE</sequence>
<gene>
    <name evidence="1" type="ORF">GCM10011521_18710</name>
</gene>
<dbReference type="PROSITE" id="PS51257">
    <property type="entry name" value="PROKAR_LIPOPROTEIN"/>
    <property type="match status" value="1"/>
</dbReference>